<sequence>MEASAKADNGNVRTEIPGELYFSAHRRSPVRDKGVFSFQTGFQVSENIMGCRRRNSSYLSARASREAGTLTSLEESSESANESELGSRERGGGPNSGMSEYTRFMASPEVQSFSEGDEDYSFENFRDCFELKYLKDYWTDKKRCALFKAKLTGRAKAQYEALPRIRREAGYAVLVKALREACQAESRNWKIVALSEPKRLRKEEGQLVMDFCVELERLTRRTRSVCCQSRSPLR</sequence>
<evidence type="ECO:0000313" key="2">
    <source>
        <dbReference type="EMBL" id="VDL79559.1"/>
    </source>
</evidence>
<evidence type="ECO:0000256" key="1">
    <source>
        <dbReference type="SAM" id="MobiDB-lite"/>
    </source>
</evidence>
<proteinExistence type="predicted"/>
<evidence type="ECO:0000313" key="3">
    <source>
        <dbReference type="Proteomes" id="UP000271162"/>
    </source>
</evidence>
<reference evidence="4" key="1">
    <citation type="submission" date="2017-02" db="UniProtKB">
        <authorList>
            <consortium name="WormBaseParasite"/>
        </authorList>
    </citation>
    <scope>IDENTIFICATION</scope>
</reference>
<protein>
    <submittedName>
        <fullName evidence="4">RanBD1 domain-containing protein</fullName>
    </submittedName>
</protein>
<dbReference type="AlphaFoldDB" id="A0A0N4YGM1"/>
<gene>
    <name evidence="2" type="ORF">NBR_LOCUS15965</name>
</gene>
<reference evidence="2 3" key="2">
    <citation type="submission" date="2018-11" db="EMBL/GenBank/DDBJ databases">
        <authorList>
            <consortium name="Pathogen Informatics"/>
        </authorList>
    </citation>
    <scope>NUCLEOTIDE SEQUENCE [LARGE SCALE GENOMIC DNA]</scope>
</reference>
<name>A0A0N4YGM1_NIPBR</name>
<feature type="compositionally biased region" description="Low complexity" evidence="1">
    <location>
        <begin position="69"/>
        <end position="84"/>
    </location>
</feature>
<organism evidence="4">
    <name type="scientific">Nippostrongylus brasiliensis</name>
    <name type="common">Rat hookworm</name>
    <dbReference type="NCBI Taxonomy" id="27835"/>
    <lineage>
        <taxon>Eukaryota</taxon>
        <taxon>Metazoa</taxon>
        <taxon>Ecdysozoa</taxon>
        <taxon>Nematoda</taxon>
        <taxon>Chromadorea</taxon>
        <taxon>Rhabditida</taxon>
        <taxon>Rhabditina</taxon>
        <taxon>Rhabditomorpha</taxon>
        <taxon>Strongyloidea</taxon>
        <taxon>Heligmosomidae</taxon>
        <taxon>Nippostrongylus</taxon>
    </lineage>
</organism>
<keyword evidence="3" id="KW-1185">Reference proteome</keyword>
<dbReference type="STRING" id="27835.A0A0N4YGM1"/>
<feature type="region of interest" description="Disordered" evidence="1">
    <location>
        <begin position="69"/>
        <end position="99"/>
    </location>
</feature>
<evidence type="ECO:0000313" key="4">
    <source>
        <dbReference type="WBParaSite" id="NBR_0001596401-mRNA-1"/>
    </source>
</evidence>
<dbReference type="WBParaSite" id="NBR_0001596401-mRNA-1">
    <property type="protein sequence ID" value="NBR_0001596401-mRNA-1"/>
    <property type="gene ID" value="NBR_0001596401"/>
</dbReference>
<accession>A0A0N4YGM1</accession>
<dbReference type="EMBL" id="UYSL01021973">
    <property type="protein sequence ID" value="VDL79559.1"/>
    <property type="molecule type" value="Genomic_DNA"/>
</dbReference>
<dbReference type="Proteomes" id="UP000271162">
    <property type="component" value="Unassembled WGS sequence"/>
</dbReference>